<comment type="similarity">
    <text evidence="6 7">Belongs to the eIF-3 subunit B family.</text>
</comment>
<reference evidence="10 11" key="1">
    <citation type="journal article" date="2011" name="Genome Res.">
        <title>Phylogeny-wide analysis of social amoeba genomes highlights ancient origins for complex intercellular communication.</title>
        <authorList>
            <person name="Heidel A.J."/>
            <person name="Lawal H.M."/>
            <person name="Felder M."/>
            <person name="Schilde C."/>
            <person name="Helps N.R."/>
            <person name="Tunggal B."/>
            <person name="Rivero F."/>
            <person name="John U."/>
            <person name="Schleicher M."/>
            <person name="Eichinger L."/>
            <person name="Platzer M."/>
            <person name="Noegel A.A."/>
            <person name="Schaap P."/>
            <person name="Gloeckner G."/>
        </authorList>
    </citation>
    <scope>NUCLEOTIDE SEQUENCE [LARGE SCALE GENOMIC DNA]</scope>
    <source>
        <strain evidence="11">ATCC 26659 / Pp 5 / PN500</strain>
    </source>
</reference>
<dbReference type="InterPro" id="IPR034363">
    <property type="entry name" value="eIF3B_RRM"/>
</dbReference>
<dbReference type="InterPro" id="IPR000504">
    <property type="entry name" value="RRM_dom"/>
</dbReference>
<dbReference type="Gene3D" id="2.130.10.10">
    <property type="entry name" value="YVTN repeat-like/Quinoprotein amine dehydrogenase"/>
    <property type="match status" value="2"/>
</dbReference>
<dbReference type="PROSITE" id="PS50102">
    <property type="entry name" value="RRM"/>
    <property type="match status" value="1"/>
</dbReference>
<keyword evidence="3 6" id="KW-0396">Initiation factor</keyword>
<keyword evidence="5 6" id="KW-0648">Protein biosynthesis</keyword>
<comment type="function">
    <text evidence="7">Component of the eukaryotic translation initiation factor 3 (eIF-3) complex, which is involved in protein synthesis and, together with other initiation factors, stimulates binding of mRNA and methionyl-tRNAi to the 40S ribosome.</text>
</comment>
<dbReference type="InterPro" id="IPR012677">
    <property type="entry name" value="Nucleotide-bd_a/b_plait_sf"/>
</dbReference>
<evidence type="ECO:0000256" key="5">
    <source>
        <dbReference type="ARBA" id="ARBA00022917"/>
    </source>
</evidence>
<dbReference type="SMART" id="SM00360">
    <property type="entry name" value="RRM"/>
    <property type="match status" value="1"/>
</dbReference>
<proteinExistence type="inferred from homology"/>
<dbReference type="GO" id="GO:0001732">
    <property type="term" value="P:formation of cytoplasmic translation initiation complex"/>
    <property type="evidence" value="ECO:0007669"/>
    <property type="project" value="UniProtKB-UniRule"/>
</dbReference>
<evidence type="ECO:0000256" key="4">
    <source>
        <dbReference type="ARBA" id="ARBA00022884"/>
    </source>
</evidence>
<dbReference type="OMA" id="LWGGPQF"/>
<dbReference type="RefSeq" id="XP_020428513.1">
    <property type="nucleotide sequence ID" value="XM_020580928.1"/>
</dbReference>
<dbReference type="HAMAP" id="MF_03001">
    <property type="entry name" value="eIF3b"/>
    <property type="match status" value="1"/>
</dbReference>
<comment type="subunit">
    <text evidence="6 7">Component of the eukaryotic translation initiation factor 3 (eIF-3) complex.</text>
</comment>
<evidence type="ECO:0000256" key="2">
    <source>
        <dbReference type="ARBA" id="ARBA00022490"/>
    </source>
</evidence>
<dbReference type="GeneID" id="31365617"/>
<dbReference type="EMBL" id="ADBJ01000047">
    <property type="protein sequence ID" value="EFA76381.1"/>
    <property type="molecule type" value="Genomic_DNA"/>
</dbReference>
<dbReference type="Pfam" id="PF08662">
    <property type="entry name" value="eIF2A"/>
    <property type="match status" value="1"/>
</dbReference>
<dbReference type="SUPFAM" id="SSF54928">
    <property type="entry name" value="RNA-binding domain, RBD"/>
    <property type="match status" value="1"/>
</dbReference>
<keyword evidence="11" id="KW-1185">Reference proteome</keyword>
<accession>D3BQG1</accession>
<evidence type="ECO:0000256" key="3">
    <source>
        <dbReference type="ARBA" id="ARBA00022540"/>
    </source>
</evidence>
<dbReference type="InterPro" id="IPR011400">
    <property type="entry name" value="EIF3B"/>
</dbReference>
<dbReference type="Proteomes" id="UP000001396">
    <property type="component" value="Unassembled WGS sequence"/>
</dbReference>
<evidence type="ECO:0000256" key="7">
    <source>
        <dbReference type="PIRNR" id="PIRNR036424"/>
    </source>
</evidence>
<dbReference type="AlphaFoldDB" id="D3BQG1"/>
<gene>
    <name evidence="10" type="primary">eIF3s9</name>
    <name evidence="10" type="ORF">PPL_10146</name>
</gene>
<keyword evidence="8" id="KW-0175">Coiled coil</keyword>
<evidence type="ECO:0000313" key="10">
    <source>
        <dbReference type="EMBL" id="EFA76381.1"/>
    </source>
</evidence>
<feature type="coiled-coil region" evidence="8">
    <location>
        <begin position="585"/>
        <end position="631"/>
    </location>
</feature>
<comment type="subcellular location">
    <subcellularLocation>
        <location evidence="1 6 7">Cytoplasm</location>
    </subcellularLocation>
</comment>
<dbReference type="InterPro" id="IPR015943">
    <property type="entry name" value="WD40/YVTN_repeat-like_dom_sf"/>
</dbReference>
<dbReference type="InterPro" id="IPR013979">
    <property type="entry name" value="TIF_beta_prop-like"/>
</dbReference>
<evidence type="ECO:0000256" key="1">
    <source>
        <dbReference type="ARBA" id="ARBA00004496"/>
    </source>
</evidence>
<dbReference type="GO" id="GO:0033290">
    <property type="term" value="C:eukaryotic 48S preinitiation complex"/>
    <property type="evidence" value="ECO:0007669"/>
    <property type="project" value="UniProtKB-UniRule"/>
</dbReference>
<feature type="domain" description="RRM" evidence="9">
    <location>
        <begin position="41"/>
        <end position="126"/>
    </location>
</feature>
<dbReference type="InParanoid" id="D3BQG1"/>
<dbReference type="PIRSF" id="PIRSF036424">
    <property type="entry name" value="eIF3b"/>
    <property type="match status" value="1"/>
</dbReference>
<dbReference type="GO" id="GO:0003743">
    <property type="term" value="F:translation initiation factor activity"/>
    <property type="evidence" value="ECO:0007669"/>
    <property type="project" value="UniProtKB-UniRule"/>
</dbReference>
<dbReference type="Pfam" id="PF00076">
    <property type="entry name" value="RRM_1"/>
    <property type="match status" value="1"/>
</dbReference>
<comment type="function">
    <text evidence="6">RNA-binding component of the eukaryotic translation initiation factor 3 (eIF-3) complex, which is involved in protein synthesis of a specialized repertoire of mRNAs and, together with other initiation factors, stimulates binding of mRNA and methionyl-tRNAi to the 40S ribosome. The eIF-3 complex specifically targets and initiates translation of a subset of mRNAs involved in cell proliferation.</text>
</comment>
<organism evidence="10 11">
    <name type="scientific">Heterostelium pallidum (strain ATCC 26659 / Pp 5 / PN500)</name>
    <name type="common">Cellular slime mold</name>
    <name type="synonym">Polysphondylium pallidum</name>
    <dbReference type="NCBI Taxonomy" id="670386"/>
    <lineage>
        <taxon>Eukaryota</taxon>
        <taxon>Amoebozoa</taxon>
        <taxon>Evosea</taxon>
        <taxon>Eumycetozoa</taxon>
        <taxon>Dictyostelia</taxon>
        <taxon>Acytosteliales</taxon>
        <taxon>Acytosteliaceae</taxon>
        <taxon>Heterostelium</taxon>
    </lineage>
</organism>
<evidence type="ECO:0000313" key="11">
    <source>
        <dbReference type="Proteomes" id="UP000001396"/>
    </source>
</evidence>
<evidence type="ECO:0000259" key="9">
    <source>
        <dbReference type="PROSITE" id="PS50102"/>
    </source>
</evidence>
<keyword evidence="2 6" id="KW-0963">Cytoplasm</keyword>
<protein>
    <recommendedName>
        <fullName evidence="6 7">Eukaryotic translation initiation factor 3 subunit B</fullName>
        <shortName evidence="6 7">eIF3b</shortName>
    </recommendedName>
    <alternativeName>
        <fullName evidence="6">Eukaryotic translation initiation factor 3 subunit 9</fullName>
    </alternativeName>
</protein>
<dbReference type="PANTHER" id="PTHR14068:SF0">
    <property type="entry name" value="EUKARYOTIC TRANSLATION INITIATION FACTOR 3 SUBUNIT B"/>
    <property type="match status" value="1"/>
</dbReference>
<dbReference type="GO" id="GO:0005852">
    <property type="term" value="C:eukaryotic translation initiation factor 3 complex"/>
    <property type="evidence" value="ECO:0007669"/>
    <property type="project" value="UniProtKB-UniRule"/>
</dbReference>
<dbReference type="GO" id="GO:0003723">
    <property type="term" value="F:RNA binding"/>
    <property type="evidence" value="ECO:0007669"/>
    <property type="project" value="UniProtKB-UniRule"/>
</dbReference>
<evidence type="ECO:0000256" key="8">
    <source>
        <dbReference type="SAM" id="Coils"/>
    </source>
</evidence>
<evidence type="ECO:0000256" key="6">
    <source>
        <dbReference type="HAMAP-Rule" id="MF_03001"/>
    </source>
</evidence>
<dbReference type="GO" id="GO:0016282">
    <property type="term" value="C:eukaryotic 43S preinitiation complex"/>
    <property type="evidence" value="ECO:0007669"/>
    <property type="project" value="UniProtKB-UniRule"/>
</dbReference>
<sequence length="675" mass="78426">MINRLDSNQIMPNYDYTEEEELVTCLEDFEPPVQLDTSLAKFIIVDGIPIANEAKHEKLESVLKKIYGRFGTIVSFTMPLDAKKTTKGYCFVEYSEKDSAVEAINTNNGVYQLDQVHKLKATAFEEHSKYSNLSETYVPPKAEDFAQTNTNYYEWLYSERSLKGFDQFALSYGDNTEICWNEMNLGKPITESLQSKWTQSYVQWSNSGAYMVTIHKEGVKLYGGENWQQAGFFKHQNVQLVDFSPEDKYLITFSSPVSDNPKDSNSIIVWDVRSGKRLRSFPSPPKDQFSWPAYNWSAKDKYFSRQFEDKGINIFVASTCNMLNEKTFPIARLKSYSWSPSDPYLCYFVPCTDTMPGRVCILEVPSMKIVAEKSIWHATDARMHWQNQGDYLCVRIDKVVPKSKKNQPVTTSFELFRMHEPNFPIENFEVPSITKAFAWEPRGKKLCIIHGEHRQDMTVSFFEVQKNKVALLSKLERRKLNSVFWSPRGTYVVLAQVGDTGELEFYNTADLETMSTNEHINCTSVDWNPSGRFVTTTVSFFKVQTDTGFRIWTFAGEPVYSLLKDRFKQFIWRPRPPMILSSKQLKTIRSKLKEYSQQFKELDDRDIKAKMEEENARLDQLMQEFVALLQKGEREYQETAPIRAKMHISEDVDPRDEYQDFEKVEEIVDMTVSKK</sequence>
<dbReference type="FunCoup" id="D3BQG1">
    <property type="interactions" value="1071"/>
</dbReference>
<dbReference type="PANTHER" id="PTHR14068">
    <property type="entry name" value="EUKARYOTIC TRANSLATION INITIATION FACTOR 3 EIF3 -RELATED"/>
    <property type="match status" value="1"/>
</dbReference>
<dbReference type="InterPro" id="IPR035979">
    <property type="entry name" value="RBD_domain_sf"/>
</dbReference>
<dbReference type="SUPFAM" id="SSF82171">
    <property type="entry name" value="DPP6 N-terminal domain-like"/>
    <property type="match status" value="1"/>
</dbReference>
<keyword evidence="4 6" id="KW-0694">RNA-binding</keyword>
<comment type="caution">
    <text evidence="10">The sequence shown here is derived from an EMBL/GenBank/DDBJ whole genome shotgun (WGS) entry which is preliminary data.</text>
</comment>
<dbReference type="GO" id="GO:0031369">
    <property type="term" value="F:translation initiation factor binding"/>
    <property type="evidence" value="ECO:0007669"/>
    <property type="project" value="InterPro"/>
</dbReference>
<name>D3BQG1_HETP5</name>
<dbReference type="STRING" id="670386.D3BQG1"/>
<dbReference type="CDD" id="cd12278">
    <property type="entry name" value="RRM_eIF3B"/>
    <property type="match status" value="1"/>
</dbReference>
<dbReference type="Gene3D" id="3.30.70.330">
    <property type="match status" value="1"/>
</dbReference>